<dbReference type="InterPro" id="IPR004629">
    <property type="entry name" value="WecG_TagA_CpsF"/>
</dbReference>
<dbReference type="STRING" id="1513271.XM47_14255"/>
<keyword evidence="2 3" id="KW-0808">Transferase</keyword>
<dbReference type="PANTHER" id="PTHR34136:SF1">
    <property type="entry name" value="UDP-N-ACETYL-D-MANNOSAMINURONIC ACID TRANSFERASE"/>
    <property type="match status" value="1"/>
</dbReference>
<dbReference type="CDD" id="cd06533">
    <property type="entry name" value="Glyco_transf_WecG_TagA"/>
    <property type="match status" value="1"/>
</dbReference>
<protein>
    <submittedName>
        <fullName evidence="3">Glycosyl transferase</fullName>
    </submittedName>
</protein>
<keyword evidence="1" id="KW-0328">Glycosyltransferase</keyword>
<name>A0A0J8GNU4_9ALTE</name>
<evidence type="ECO:0000256" key="1">
    <source>
        <dbReference type="ARBA" id="ARBA00022676"/>
    </source>
</evidence>
<dbReference type="PANTHER" id="PTHR34136">
    <property type="match status" value="1"/>
</dbReference>
<keyword evidence="4" id="KW-1185">Reference proteome</keyword>
<evidence type="ECO:0000313" key="4">
    <source>
        <dbReference type="Proteomes" id="UP000037600"/>
    </source>
</evidence>
<dbReference type="Proteomes" id="UP000037600">
    <property type="component" value="Unassembled WGS sequence"/>
</dbReference>
<dbReference type="RefSeq" id="WP_048693872.1">
    <property type="nucleotide sequence ID" value="NZ_KQ130497.1"/>
</dbReference>
<comment type="caution">
    <text evidence="3">The sequence shown here is derived from an EMBL/GenBank/DDBJ whole genome shotgun (WGS) entry which is preliminary data.</text>
</comment>
<sequence>MKFEDIKSVNIGGIPTACVSRYELAQVIGDYASQNEPKLQAAKLIFSANGHSISEANTDKKYMKIMNSADLVHADGQSVVQFSKWVAGKSKAIPERTATTDMIHDIPNFYQAPIRHFLLGGKQEVVASAANLLAAKYPNFILAGVKNGYFSQAQENEIVEQINQSDSQVLWVGLGKPKEQEFCIRNKDKLTVPIVISCGGCYNFVTGDYQRAPAWMQNHGLEWLHRAMTRPKHLLWRYITTNPHAIYSVLKHMRSA</sequence>
<dbReference type="OrthoDB" id="9808602at2"/>
<evidence type="ECO:0000256" key="2">
    <source>
        <dbReference type="ARBA" id="ARBA00022679"/>
    </source>
</evidence>
<reference evidence="3 4" key="1">
    <citation type="submission" date="2015-04" db="EMBL/GenBank/DDBJ databases">
        <title>Draft Genome Sequence of the Novel Agar-Digesting Marine Bacterium Q1.</title>
        <authorList>
            <person name="Li Y."/>
            <person name="Li D."/>
            <person name="Chen G."/>
            <person name="Du Z."/>
        </authorList>
    </citation>
    <scope>NUCLEOTIDE SEQUENCE [LARGE SCALE GENOMIC DNA]</scope>
    <source>
        <strain evidence="3 4">Q1</strain>
    </source>
</reference>
<dbReference type="PATRIC" id="fig|1513271.3.peg.2930"/>
<dbReference type="NCBIfam" id="TIGR00696">
    <property type="entry name" value="wecG_tagA_cpsF"/>
    <property type="match status" value="1"/>
</dbReference>
<dbReference type="Pfam" id="PF03808">
    <property type="entry name" value="Glyco_tran_WecG"/>
    <property type="match status" value="1"/>
</dbReference>
<dbReference type="AlphaFoldDB" id="A0A0J8GNU4"/>
<gene>
    <name evidence="3" type="ORF">XM47_14255</name>
</gene>
<organism evidence="3 4">
    <name type="scientific">Catenovulum maritimum</name>
    <dbReference type="NCBI Taxonomy" id="1513271"/>
    <lineage>
        <taxon>Bacteria</taxon>
        <taxon>Pseudomonadati</taxon>
        <taxon>Pseudomonadota</taxon>
        <taxon>Gammaproteobacteria</taxon>
        <taxon>Alteromonadales</taxon>
        <taxon>Alteromonadaceae</taxon>
        <taxon>Catenovulum</taxon>
    </lineage>
</organism>
<dbReference type="GO" id="GO:0016758">
    <property type="term" value="F:hexosyltransferase activity"/>
    <property type="evidence" value="ECO:0007669"/>
    <property type="project" value="TreeGrafter"/>
</dbReference>
<accession>A0A0J8GNU4</accession>
<dbReference type="EMBL" id="LAZL01000024">
    <property type="protein sequence ID" value="KMT64452.1"/>
    <property type="molecule type" value="Genomic_DNA"/>
</dbReference>
<evidence type="ECO:0000313" key="3">
    <source>
        <dbReference type="EMBL" id="KMT64452.1"/>
    </source>
</evidence>
<proteinExistence type="predicted"/>